<feature type="region of interest" description="Disordered" evidence="1">
    <location>
        <begin position="143"/>
        <end position="174"/>
    </location>
</feature>
<evidence type="ECO:0000256" key="2">
    <source>
        <dbReference type="SAM" id="Phobius"/>
    </source>
</evidence>
<keyword evidence="2" id="KW-1133">Transmembrane helix</keyword>
<keyword evidence="2" id="KW-0472">Membrane</keyword>
<accession>A0A7S3I093</accession>
<feature type="transmembrane region" description="Helical" evidence="2">
    <location>
        <begin position="108"/>
        <end position="127"/>
    </location>
</feature>
<reference evidence="3" key="1">
    <citation type="submission" date="2021-01" db="EMBL/GenBank/DDBJ databases">
        <authorList>
            <person name="Corre E."/>
            <person name="Pelletier E."/>
            <person name="Niang G."/>
            <person name="Scheremetjew M."/>
            <person name="Finn R."/>
            <person name="Kale V."/>
            <person name="Holt S."/>
            <person name="Cochrane G."/>
            <person name="Meng A."/>
            <person name="Brown T."/>
            <person name="Cohen L."/>
        </authorList>
    </citation>
    <scope>NUCLEOTIDE SEQUENCE</scope>
    <source>
        <strain evidence="3">Fehren 1</strain>
    </source>
</reference>
<organism evidence="3">
    <name type="scientific">Favella ehrenbergii</name>
    <dbReference type="NCBI Taxonomy" id="182087"/>
    <lineage>
        <taxon>Eukaryota</taxon>
        <taxon>Sar</taxon>
        <taxon>Alveolata</taxon>
        <taxon>Ciliophora</taxon>
        <taxon>Intramacronucleata</taxon>
        <taxon>Spirotrichea</taxon>
        <taxon>Choreotrichia</taxon>
        <taxon>Tintinnida</taxon>
        <taxon>Xystonellidae</taxon>
        <taxon>Favella</taxon>
    </lineage>
</organism>
<evidence type="ECO:0000313" key="3">
    <source>
        <dbReference type="EMBL" id="CAE0309410.1"/>
    </source>
</evidence>
<evidence type="ECO:0008006" key="4">
    <source>
        <dbReference type="Google" id="ProtNLM"/>
    </source>
</evidence>
<feature type="transmembrane region" description="Helical" evidence="2">
    <location>
        <begin position="20"/>
        <end position="37"/>
    </location>
</feature>
<name>A0A7S3I093_9SPIT</name>
<keyword evidence="2" id="KW-0812">Transmembrane</keyword>
<dbReference type="AlphaFoldDB" id="A0A7S3I093"/>
<evidence type="ECO:0000256" key="1">
    <source>
        <dbReference type="SAM" id="MobiDB-lite"/>
    </source>
</evidence>
<protein>
    <recommendedName>
        <fullName evidence="4">BAP29/BAP31 transmembrane domain-containing protein</fullName>
    </recommendedName>
</protein>
<gene>
    <name evidence="3" type="ORF">FEHR0123_LOCUS4324</name>
</gene>
<dbReference type="EMBL" id="HBIE01014030">
    <property type="protein sequence ID" value="CAE0309410.1"/>
    <property type="molecule type" value="Transcribed_RNA"/>
</dbReference>
<proteinExistence type="predicted"/>
<feature type="transmembrane region" description="Helical" evidence="2">
    <location>
        <begin position="57"/>
        <end position="74"/>
    </location>
</feature>
<sequence length="174" mass="20055">MKELMGVCFSQDLDFMTKFFIILVLASLIYLSIYLLMPMMIRRKLELIDYNTSSHSVSWSAGISIMMLSGLILFKLQKMSISKTPDQKAHEDPIERNFRHRQQFMTDIHTYLFVMLLGIWLTINFVFKVNRARESCQAYIEGRAPDASAVEPATPVEPGTPSEPPKKEKDKKDD</sequence>
<feature type="compositionally biased region" description="Basic and acidic residues" evidence="1">
    <location>
        <begin position="164"/>
        <end position="174"/>
    </location>
</feature>